<organism evidence="3 4">
    <name type="scientific">Parasulfuritortus cantonensis</name>
    <dbReference type="NCBI Taxonomy" id="2528202"/>
    <lineage>
        <taxon>Bacteria</taxon>
        <taxon>Pseudomonadati</taxon>
        <taxon>Pseudomonadota</taxon>
        <taxon>Betaproteobacteria</taxon>
        <taxon>Nitrosomonadales</taxon>
        <taxon>Thiobacillaceae</taxon>
        <taxon>Parasulfuritortus</taxon>
    </lineage>
</organism>
<dbReference type="EMBL" id="SJZB01000013">
    <property type="protein sequence ID" value="TCJ17935.1"/>
    <property type="molecule type" value="Genomic_DNA"/>
</dbReference>
<proteinExistence type="predicted"/>
<dbReference type="CDD" id="cd03801">
    <property type="entry name" value="GT4_PimA-like"/>
    <property type="match status" value="1"/>
</dbReference>
<dbReference type="PANTHER" id="PTHR45947">
    <property type="entry name" value="SULFOQUINOVOSYL TRANSFERASE SQD2"/>
    <property type="match status" value="1"/>
</dbReference>
<feature type="domain" description="Glycosyltransferase subfamily 4-like N-terminal" evidence="2">
    <location>
        <begin position="86"/>
        <end position="190"/>
    </location>
</feature>
<sequence>MDSRSQHRMTEQYKYRYFYFKNGDVAAQVERVLALNGKKPTGGPDAFIADFLEKGQVSAVTVAAFLDQDQTVEHGTMRARTYCNVGLWHRLKTLIRYPKEILAAKPERILCGRQGYALAICLIAGKVLHAPVVFSAHNRLSGQAAGIKGRIRNGLDAWLIRRCDAAICHGPYLAQELADIGLPPDRITVFDSGCADLCPDGGFQDVQPPLPPRILFLGRMVREKGIFDLLEAFHCLIKDGMTAQLVYAGDGTDRLILAKKVQEFGLQAHVQLLGPIPHGDIGALIQSAWAMVTPTRSEFPEGRCMSAMEALAIGTPVIAPNDGPFPYLINSGVNGILYKQNSLPELTKALAAIISTNELRTELSVNCWESRYFLLRPEKTFGEAVMSALNRSTLREDIVTTLRN</sequence>
<comment type="caution">
    <text evidence="3">The sequence shown here is derived from an EMBL/GenBank/DDBJ whole genome shotgun (WGS) entry which is preliminary data.</text>
</comment>
<dbReference type="OrthoDB" id="509705at2"/>
<keyword evidence="4" id="KW-1185">Reference proteome</keyword>
<keyword evidence="3" id="KW-0808">Transferase</keyword>
<dbReference type="Gene3D" id="3.40.50.2000">
    <property type="entry name" value="Glycogen Phosphorylase B"/>
    <property type="match status" value="2"/>
</dbReference>
<evidence type="ECO:0000259" key="2">
    <source>
        <dbReference type="Pfam" id="PF13439"/>
    </source>
</evidence>
<dbReference type="GO" id="GO:0016757">
    <property type="term" value="F:glycosyltransferase activity"/>
    <property type="evidence" value="ECO:0007669"/>
    <property type="project" value="InterPro"/>
</dbReference>
<dbReference type="Pfam" id="PF13439">
    <property type="entry name" value="Glyco_transf_4"/>
    <property type="match status" value="1"/>
</dbReference>
<reference evidence="3 4" key="1">
    <citation type="submission" date="2019-03" db="EMBL/GenBank/DDBJ databases">
        <title>Genome sequence of Thiobacillaceae bacterium LSR1, a sulfur-oxidizing bacterium isolated from freshwater sediment.</title>
        <authorList>
            <person name="Li S."/>
        </authorList>
    </citation>
    <scope>NUCLEOTIDE SEQUENCE [LARGE SCALE GENOMIC DNA]</scope>
    <source>
        <strain evidence="3 4">LSR1</strain>
    </source>
</reference>
<dbReference type="SUPFAM" id="SSF53756">
    <property type="entry name" value="UDP-Glycosyltransferase/glycogen phosphorylase"/>
    <property type="match status" value="1"/>
</dbReference>
<dbReference type="PANTHER" id="PTHR45947:SF3">
    <property type="entry name" value="SULFOQUINOVOSYL TRANSFERASE SQD2"/>
    <property type="match status" value="1"/>
</dbReference>
<accession>A0A4R1BKI3</accession>
<evidence type="ECO:0000259" key="1">
    <source>
        <dbReference type="Pfam" id="PF00534"/>
    </source>
</evidence>
<protein>
    <submittedName>
        <fullName evidence="3">Glycosyltransferase family 1 protein</fullName>
    </submittedName>
</protein>
<evidence type="ECO:0000313" key="3">
    <source>
        <dbReference type="EMBL" id="TCJ17935.1"/>
    </source>
</evidence>
<dbReference type="Pfam" id="PF00534">
    <property type="entry name" value="Glycos_transf_1"/>
    <property type="match status" value="1"/>
</dbReference>
<dbReference type="AlphaFoldDB" id="A0A4R1BKI3"/>
<dbReference type="InterPro" id="IPR028098">
    <property type="entry name" value="Glyco_trans_4-like_N"/>
</dbReference>
<name>A0A4R1BKI3_9PROT</name>
<evidence type="ECO:0000313" key="4">
    <source>
        <dbReference type="Proteomes" id="UP000295443"/>
    </source>
</evidence>
<feature type="domain" description="Glycosyl transferase family 1" evidence="1">
    <location>
        <begin position="211"/>
        <end position="364"/>
    </location>
</feature>
<gene>
    <name evidence="3" type="ORF">EZJ19_03225</name>
</gene>
<dbReference type="Proteomes" id="UP000295443">
    <property type="component" value="Unassembled WGS sequence"/>
</dbReference>
<dbReference type="InterPro" id="IPR001296">
    <property type="entry name" value="Glyco_trans_1"/>
</dbReference>
<dbReference type="InterPro" id="IPR050194">
    <property type="entry name" value="Glycosyltransferase_grp1"/>
</dbReference>